<dbReference type="Pfam" id="PF11951">
    <property type="entry name" value="Fungal_trans_2"/>
    <property type="match status" value="1"/>
</dbReference>
<dbReference type="OrthoDB" id="1919336at2759"/>
<sequence length="255" mass="28516">MRHILQLESLVYRVAITSTFRLGPMCHLEEYSSLDELLDIWASSPITCGLWQHSLWIGLRPPIFNAVFKLSVLLRLVPLQPSWRSELDKLEGNFRHCLGPYEAWPSHMGDPDHPPDSGGRPCLSLADQARAAHCLYAYACHIITIKLRDPESTQSGDQIRRVSRLGFRLLAYLAKAGFLSPVLIWPAAIISLAASSPEDQDIATLYINGLAHKSGSRAITSVMRLLHLAWTRTSKEWAAGTNILFDFEALGDVFI</sequence>
<keyword evidence="3" id="KW-1185">Reference proteome</keyword>
<accession>A0A9N9VC03</accession>
<organism evidence="2 3">
    <name type="scientific">Clonostachys rhizophaga</name>
    <dbReference type="NCBI Taxonomy" id="160324"/>
    <lineage>
        <taxon>Eukaryota</taxon>
        <taxon>Fungi</taxon>
        <taxon>Dikarya</taxon>
        <taxon>Ascomycota</taxon>
        <taxon>Pezizomycotina</taxon>
        <taxon>Sordariomycetes</taxon>
        <taxon>Hypocreomycetidae</taxon>
        <taxon>Hypocreales</taxon>
        <taxon>Bionectriaceae</taxon>
        <taxon>Clonostachys</taxon>
    </lineage>
</organism>
<comment type="caution">
    <text evidence="2">The sequence shown here is derived from an EMBL/GenBank/DDBJ whole genome shotgun (WGS) entry which is preliminary data.</text>
</comment>
<evidence type="ECO:0000313" key="3">
    <source>
        <dbReference type="Proteomes" id="UP000696573"/>
    </source>
</evidence>
<dbReference type="EMBL" id="CABFNQ020000600">
    <property type="protein sequence ID" value="CAH0019979.1"/>
    <property type="molecule type" value="Genomic_DNA"/>
</dbReference>
<evidence type="ECO:0000313" key="2">
    <source>
        <dbReference type="EMBL" id="CAH0019979.1"/>
    </source>
</evidence>
<name>A0A9N9VC03_9HYPO</name>
<proteinExistence type="predicted"/>
<dbReference type="Proteomes" id="UP000696573">
    <property type="component" value="Unassembled WGS sequence"/>
</dbReference>
<keyword evidence="1" id="KW-0539">Nucleus</keyword>
<gene>
    <name evidence="2" type="ORF">CRHIZ90672A_00019095</name>
</gene>
<protein>
    <submittedName>
        <fullName evidence="2">Uncharacterized protein</fullName>
    </submittedName>
</protein>
<dbReference type="AlphaFoldDB" id="A0A9N9VC03"/>
<dbReference type="InterPro" id="IPR021858">
    <property type="entry name" value="Fun_TF"/>
</dbReference>
<reference evidence="2" key="1">
    <citation type="submission" date="2021-10" db="EMBL/GenBank/DDBJ databases">
        <authorList>
            <person name="Piombo E."/>
        </authorList>
    </citation>
    <scope>NUCLEOTIDE SEQUENCE</scope>
</reference>
<evidence type="ECO:0000256" key="1">
    <source>
        <dbReference type="ARBA" id="ARBA00023242"/>
    </source>
</evidence>